<protein>
    <submittedName>
        <fullName evidence="1">Uncharacterized protein</fullName>
    </submittedName>
</protein>
<keyword evidence="2" id="KW-1185">Reference proteome</keyword>
<organism evidence="1 2">
    <name type="scientific">Entomortierella chlamydospora</name>
    <dbReference type="NCBI Taxonomy" id="101097"/>
    <lineage>
        <taxon>Eukaryota</taxon>
        <taxon>Fungi</taxon>
        <taxon>Fungi incertae sedis</taxon>
        <taxon>Mucoromycota</taxon>
        <taxon>Mortierellomycotina</taxon>
        <taxon>Mortierellomycetes</taxon>
        <taxon>Mortierellales</taxon>
        <taxon>Mortierellaceae</taxon>
        <taxon>Entomortierella</taxon>
    </lineage>
</organism>
<sequence>MSSFVYVVGRTSHIADSRCPETSSTILGVFEDEEEAYRHAAEGQLRYIEEMIANMRESDDEDVENDESPRQKVARIKSMESWEEKFDAAIDLLSELLPESMYTPASQFGNKDSEGDAIEGYKQPPEQLPAIAGLIQRNSGTLERLTLVRYRDVPSVALWKSLSQCRKLRRIQVQYGLVSLQDMEAFWEACSKTNELFLDKMDLAIGTDSPTMFLPETFPKLRYRNESIIDKGNPEGLARLHRQQQLEQEQAFRQLSRLTRLRGLDISDPDGRRQSLKFRLKSRGGELDQLESLKRLDWIQFGNAFQDLSENELDWMIGHWPKFVGLHGKYHEDES</sequence>
<accession>A0A9P6MVR7</accession>
<dbReference type="Proteomes" id="UP000703661">
    <property type="component" value="Unassembled WGS sequence"/>
</dbReference>
<reference evidence="1" key="1">
    <citation type="journal article" date="2020" name="Fungal Divers.">
        <title>Resolving the Mortierellaceae phylogeny through synthesis of multi-gene phylogenetics and phylogenomics.</title>
        <authorList>
            <person name="Vandepol N."/>
            <person name="Liber J."/>
            <person name="Desiro A."/>
            <person name="Na H."/>
            <person name="Kennedy M."/>
            <person name="Barry K."/>
            <person name="Grigoriev I.V."/>
            <person name="Miller A.N."/>
            <person name="O'Donnell K."/>
            <person name="Stajich J.E."/>
            <person name="Bonito G."/>
        </authorList>
    </citation>
    <scope>NUCLEOTIDE SEQUENCE</scope>
    <source>
        <strain evidence="1">NRRL 2769</strain>
    </source>
</reference>
<evidence type="ECO:0000313" key="1">
    <source>
        <dbReference type="EMBL" id="KAG0014529.1"/>
    </source>
</evidence>
<dbReference type="AlphaFoldDB" id="A0A9P6MVR7"/>
<evidence type="ECO:0000313" key="2">
    <source>
        <dbReference type="Proteomes" id="UP000703661"/>
    </source>
</evidence>
<gene>
    <name evidence="1" type="ORF">BGZ80_010383</name>
</gene>
<comment type="caution">
    <text evidence="1">The sequence shown here is derived from an EMBL/GenBank/DDBJ whole genome shotgun (WGS) entry which is preliminary data.</text>
</comment>
<dbReference type="EMBL" id="JAAAID010000717">
    <property type="protein sequence ID" value="KAG0014529.1"/>
    <property type="molecule type" value="Genomic_DNA"/>
</dbReference>
<proteinExistence type="predicted"/>
<name>A0A9P6MVR7_9FUNG</name>